<gene>
    <name evidence="2" type="ORF">NCGR_LOCUS63763</name>
</gene>
<name>A0A811SFS9_9POAL</name>
<keyword evidence="3" id="KW-1185">Reference proteome</keyword>
<evidence type="ECO:0000313" key="2">
    <source>
        <dbReference type="EMBL" id="CAD6339665.1"/>
    </source>
</evidence>
<sequence length="234" mass="24837">MAAENRLPLLLSKPLVVQQTPHSGHGFLHYRRLRWLSKDSGKTAGGGACPTAGLRRRRHIGCAEGSGVGGPLVGAEGSSIGRTEGGSGREPRGDVGDGTGPRCITAEASGGHASCRVNGAADASMEIRGKDGCQNKRGKGPDDAAAHSGGLKGNVYARTLTKKRSCAARSPTNRETLVRTPEDGDDFMDLPRRGPAGRRLLRCTTNSCLFYRSWGKQETTCPRRQHYSQADRSA</sequence>
<accession>A0A811SFS9</accession>
<evidence type="ECO:0000313" key="3">
    <source>
        <dbReference type="Proteomes" id="UP000604825"/>
    </source>
</evidence>
<proteinExistence type="predicted"/>
<organism evidence="2 3">
    <name type="scientific">Miscanthus lutarioriparius</name>
    <dbReference type="NCBI Taxonomy" id="422564"/>
    <lineage>
        <taxon>Eukaryota</taxon>
        <taxon>Viridiplantae</taxon>
        <taxon>Streptophyta</taxon>
        <taxon>Embryophyta</taxon>
        <taxon>Tracheophyta</taxon>
        <taxon>Spermatophyta</taxon>
        <taxon>Magnoliopsida</taxon>
        <taxon>Liliopsida</taxon>
        <taxon>Poales</taxon>
        <taxon>Poaceae</taxon>
        <taxon>PACMAD clade</taxon>
        <taxon>Panicoideae</taxon>
        <taxon>Andropogonodae</taxon>
        <taxon>Andropogoneae</taxon>
        <taxon>Saccharinae</taxon>
        <taxon>Miscanthus</taxon>
    </lineage>
</organism>
<protein>
    <submittedName>
        <fullName evidence="2">Uncharacterized protein</fullName>
    </submittedName>
</protein>
<feature type="region of interest" description="Disordered" evidence="1">
    <location>
        <begin position="65"/>
        <end position="99"/>
    </location>
</feature>
<dbReference type="EMBL" id="CAJGYO010000019">
    <property type="protein sequence ID" value="CAD6339665.1"/>
    <property type="molecule type" value="Genomic_DNA"/>
</dbReference>
<reference evidence="2" key="1">
    <citation type="submission" date="2020-10" db="EMBL/GenBank/DDBJ databases">
        <authorList>
            <person name="Han B."/>
            <person name="Lu T."/>
            <person name="Zhao Q."/>
            <person name="Huang X."/>
            <person name="Zhao Y."/>
        </authorList>
    </citation>
    <scope>NUCLEOTIDE SEQUENCE</scope>
</reference>
<evidence type="ECO:0000256" key="1">
    <source>
        <dbReference type="SAM" id="MobiDB-lite"/>
    </source>
</evidence>
<dbReference type="Proteomes" id="UP000604825">
    <property type="component" value="Unassembled WGS sequence"/>
</dbReference>
<dbReference type="AlphaFoldDB" id="A0A811SFS9"/>
<comment type="caution">
    <text evidence="2">The sequence shown here is derived from an EMBL/GenBank/DDBJ whole genome shotgun (WGS) entry which is preliminary data.</text>
</comment>